<keyword evidence="1" id="KW-0812">Transmembrane</keyword>
<name>X0YTK0_9ZZZZ</name>
<comment type="caution">
    <text evidence="2">The sequence shown here is derived from an EMBL/GenBank/DDBJ whole genome shotgun (WGS) entry which is preliminary data.</text>
</comment>
<feature type="transmembrane region" description="Helical" evidence="1">
    <location>
        <begin position="44"/>
        <end position="61"/>
    </location>
</feature>
<evidence type="ECO:0000256" key="1">
    <source>
        <dbReference type="SAM" id="Phobius"/>
    </source>
</evidence>
<keyword evidence="1" id="KW-0472">Membrane</keyword>
<keyword evidence="1" id="KW-1133">Transmembrane helix</keyword>
<dbReference type="EMBL" id="BART01008892">
    <property type="protein sequence ID" value="GAG59570.1"/>
    <property type="molecule type" value="Genomic_DNA"/>
</dbReference>
<sequence>MDINVIIRETAIFAGIFGFAVGSFVLVMYIGQTFLEPYITGHPLFFPAIALFLVTIAVRPIEKLTYNTIGKVLFKKREKYQKALKDAAEGMATIRKPDRLLGLITHILSKNLNPANVAVYIFDEEKKTYCLQAARYPSKINQRIDFQAKKQ</sequence>
<gene>
    <name evidence="2" type="ORF">S01H4_19871</name>
</gene>
<organism evidence="2">
    <name type="scientific">marine sediment metagenome</name>
    <dbReference type="NCBI Taxonomy" id="412755"/>
    <lineage>
        <taxon>unclassified sequences</taxon>
        <taxon>metagenomes</taxon>
        <taxon>ecological metagenomes</taxon>
    </lineage>
</organism>
<feature type="transmembrane region" description="Helical" evidence="1">
    <location>
        <begin position="12"/>
        <end position="32"/>
    </location>
</feature>
<evidence type="ECO:0000313" key="2">
    <source>
        <dbReference type="EMBL" id="GAG59570.1"/>
    </source>
</evidence>
<reference evidence="2" key="1">
    <citation type="journal article" date="2014" name="Front. Microbiol.">
        <title>High frequency of phylogenetically diverse reductive dehalogenase-homologous genes in deep subseafloor sedimentary metagenomes.</title>
        <authorList>
            <person name="Kawai M."/>
            <person name="Futagami T."/>
            <person name="Toyoda A."/>
            <person name="Takaki Y."/>
            <person name="Nishi S."/>
            <person name="Hori S."/>
            <person name="Arai W."/>
            <person name="Tsubouchi T."/>
            <person name="Morono Y."/>
            <person name="Uchiyama I."/>
            <person name="Ito T."/>
            <person name="Fujiyama A."/>
            <person name="Inagaki F."/>
            <person name="Takami H."/>
        </authorList>
    </citation>
    <scope>NUCLEOTIDE SEQUENCE</scope>
    <source>
        <strain evidence="2">Expedition CK06-06</strain>
    </source>
</reference>
<accession>X0YTK0</accession>
<proteinExistence type="predicted"/>
<dbReference type="AlphaFoldDB" id="X0YTK0"/>
<protein>
    <submittedName>
        <fullName evidence="2">Uncharacterized protein</fullName>
    </submittedName>
</protein>